<dbReference type="GO" id="GO:0005737">
    <property type="term" value="C:cytoplasm"/>
    <property type="evidence" value="ECO:0007669"/>
    <property type="project" value="TreeGrafter"/>
</dbReference>
<dbReference type="InterPro" id="IPR029438">
    <property type="entry name" value="HPS3_C"/>
</dbReference>
<dbReference type="Pfam" id="PF14763">
    <property type="entry name" value="HPS3_C"/>
    <property type="match status" value="2"/>
</dbReference>
<proteinExistence type="predicted"/>
<evidence type="ECO:0000313" key="4">
    <source>
        <dbReference type="Proteomes" id="UP000424527"/>
    </source>
</evidence>
<keyword evidence="4" id="KW-1185">Reference proteome</keyword>
<organism evidence="3 4">
    <name type="scientific">Larimichthys crocea</name>
    <name type="common">Large yellow croaker</name>
    <name type="synonym">Pseudosciaena crocea</name>
    <dbReference type="NCBI Taxonomy" id="215358"/>
    <lineage>
        <taxon>Eukaryota</taxon>
        <taxon>Metazoa</taxon>
        <taxon>Chordata</taxon>
        <taxon>Craniata</taxon>
        <taxon>Vertebrata</taxon>
        <taxon>Euteleostomi</taxon>
        <taxon>Actinopterygii</taxon>
        <taxon>Neopterygii</taxon>
        <taxon>Teleostei</taxon>
        <taxon>Neoteleostei</taxon>
        <taxon>Acanthomorphata</taxon>
        <taxon>Eupercaria</taxon>
        <taxon>Sciaenidae</taxon>
        <taxon>Larimichthys</taxon>
    </lineage>
</organism>
<name>A0A6G0IRL5_LARCR</name>
<dbReference type="InterPro" id="IPR029437">
    <property type="entry name" value="HPS3_N"/>
</dbReference>
<dbReference type="PANTHER" id="PTHR28633:SF1">
    <property type="entry name" value="BLOC-2 COMPLEX MEMBER HPS3"/>
    <property type="match status" value="1"/>
</dbReference>
<feature type="domain" description="BLOC-2 complex member HPS3 N-terminal" evidence="1">
    <location>
        <begin position="1"/>
        <end position="125"/>
    </location>
</feature>
<evidence type="ECO:0000313" key="3">
    <source>
        <dbReference type="EMBL" id="KAE8293923.1"/>
    </source>
</evidence>
<evidence type="ECO:0000259" key="2">
    <source>
        <dbReference type="Pfam" id="PF14763"/>
    </source>
</evidence>
<dbReference type="InterPro" id="IPR017216">
    <property type="entry name" value="HPS3"/>
</dbReference>
<dbReference type="AlphaFoldDB" id="A0A6G0IRL5"/>
<dbReference type="EMBL" id="REGW02000007">
    <property type="protein sequence ID" value="KAE8293923.1"/>
    <property type="molecule type" value="Genomic_DNA"/>
</dbReference>
<comment type="caution">
    <text evidence="3">The sequence shown here is derived from an EMBL/GenBank/DDBJ whole genome shotgun (WGS) entry which is preliminary data.</text>
</comment>
<evidence type="ECO:0000259" key="1">
    <source>
        <dbReference type="Pfam" id="PF14761"/>
    </source>
</evidence>
<sequence length="661" mass="74023">MFCFFSLPNTGYLYSLKGGVELLSTYQYPEKVLEAVLTDFLLHVITKSALQCFTVRCAAVAARIEDPYIDTTMKACPPTSLEVCALRMQLFIGLRSVCVYGRHVILLSAADTETQEETERTTQRRGLELKEHTMLTGIFLAVGIDPANTPALESFLSRPFLSRKWTISSPKETSTVGHGWNLYVIDTVNPLTLYQEMVEYSQRYAETNLQAQSLRHLLSEAHLLLRASLLQTSGQQQNIVGDPATSLQTEADGPSEKETAVQTDIQELEEALRQNCAQLGDCFSRGSQKDCHLALPYYRMSGLSVTEIIARNRPIPKSTPSYGPGFLFYLKHYLIEETEQSLSQEGADEVIDIFSQSEPSELVSMCASPSMVNISPARTLRILQRLQDTAGVSVPLTITMATMMLLLDDLPQYTQLMERHAEMLLVYGFIEEPRLLLHGGGQHTHIRPTVLTRQLAKSQPGLLVAAIVALHENNKVQLEHADHIFKIHSCSHYGALYPWLTVLSPAHTISCQHQEALHKLQSLLCGPSLSVGSVMPLLERLSEETLWGFSLHLLCATRRGQYDRSIEKLLDRCPQAIIAYANHQLQDKHMVLWWQKLLPELCNRTRAAPDNSILLAALKETLVVVAMETSPTEFLELIPDDGTASYFLPHLLTCTQRHLLV</sequence>
<dbReference type="PANTHER" id="PTHR28633">
    <property type="entry name" value="HERMANSKY-PUDLAK SYNDROME 3 PROTEIN"/>
    <property type="match status" value="1"/>
</dbReference>
<reference evidence="3 4" key="1">
    <citation type="submission" date="2019-07" db="EMBL/GenBank/DDBJ databases">
        <title>Chromosome genome assembly for large yellow croaker.</title>
        <authorList>
            <person name="Xiao S."/>
        </authorList>
    </citation>
    <scope>NUCLEOTIDE SEQUENCE [LARGE SCALE GENOMIC DNA]</scope>
    <source>
        <strain evidence="3">JMULYC20181020</strain>
        <tissue evidence="3">Muscle</tissue>
    </source>
</reference>
<feature type="domain" description="BLOC-2 complex member HPS3 C-terminal" evidence="2">
    <location>
        <begin position="192"/>
        <end position="486"/>
    </location>
</feature>
<feature type="domain" description="BLOC-2 complex member HPS3 C-terminal" evidence="2">
    <location>
        <begin position="487"/>
        <end position="658"/>
    </location>
</feature>
<dbReference type="Pfam" id="PF14761">
    <property type="entry name" value="HPS3_N"/>
    <property type="match status" value="1"/>
</dbReference>
<dbReference type="Proteomes" id="UP000424527">
    <property type="component" value="Unassembled WGS sequence"/>
</dbReference>
<gene>
    <name evidence="3" type="ORF">D5F01_LYC06864</name>
</gene>
<protein>
    <submittedName>
        <fullName evidence="3">Hermansky-Pudlak syndrome 3 protein</fullName>
    </submittedName>
</protein>
<accession>A0A6G0IRL5</accession>